<keyword evidence="3" id="KW-1185">Reference proteome</keyword>
<organism evidence="2 3">
    <name type="scientific">Dissostichus eleginoides</name>
    <name type="common">Patagonian toothfish</name>
    <name type="synonym">Dissostichus amissus</name>
    <dbReference type="NCBI Taxonomy" id="100907"/>
    <lineage>
        <taxon>Eukaryota</taxon>
        <taxon>Metazoa</taxon>
        <taxon>Chordata</taxon>
        <taxon>Craniata</taxon>
        <taxon>Vertebrata</taxon>
        <taxon>Euteleostomi</taxon>
        <taxon>Actinopterygii</taxon>
        <taxon>Neopterygii</taxon>
        <taxon>Teleostei</taxon>
        <taxon>Neoteleostei</taxon>
        <taxon>Acanthomorphata</taxon>
        <taxon>Eupercaria</taxon>
        <taxon>Perciformes</taxon>
        <taxon>Notothenioidei</taxon>
        <taxon>Nototheniidae</taxon>
        <taxon>Dissostichus</taxon>
    </lineage>
</organism>
<feature type="region of interest" description="Disordered" evidence="1">
    <location>
        <begin position="21"/>
        <end position="49"/>
    </location>
</feature>
<sequence>MCGAWDIILCNAFLTHVHPSTSKSWTKEADHKGEKKKRNRCPHRHSYEKSTRGFEDFSHVAAESAEAKRCGRRRHSNQERNRDRDISSSLLREYKNHGSEIKQSFLTAVTRQDRNDERHAQICQCLQDYARETHRVWMDGAY</sequence>
<dbReference type="GO" id="GO:0016874">
    <property type="term" value="F:ligase activity"/>
    <property type="evidence" value="ECO:0007669"/>
    <property type="project" value="UniProtKB-KW"/>
</dbReference>
<gene>
    <name evidence="2" type="ORF">KUDE01_026226</name>
</gene>
<proteinExistence type="predicted"/>
<feature type="region of interest" description="Disordered" evidence="1">
    <location>
        <begin position="65"/>
        <end position="88"/>
    </location>
</feature>
<feature type="compositionally biased region" description="Basic and acidic residues" evidence="1">
    <location>
        <begin position="76"/>
        <end position="88"/>
    </location>
</feature>
<comment type="caution">
    <text evidence="2">The sequence shown here is derived from an EMBL/GenBank/DDBJ whole genome shotgun (WGS) entry which is preliminary data.</text>
</comment>
<name>A0AAD9EX48_DISEL</name>
<evidence type="ECO:0000313" key="3">
    <source>
        <dbReference type="Proteomes" id="UP001228049"/>
    </source>
</evidence>
<feature type="compositionally biased region" description="Basic residues" evidence="1">
    <location>
        <begin position="34"/>
        <end position="44"/>
    </location>
</feature>
<protein>
    <submittedName>
        <fullName evidence="2">Glutamate--tRNA ligase</fullName>
    </submittedName>
</protein>
<accession>A0AAD9EX48</accession>
<dbReference type="EMBL" id="JASDAP010000025">
    <property type="protein sequence ID" value="KAK1880702.1"/>
    <property type="molecule type" value="Genomic_DNA"/>
</dbReference>
<dbReference type="AlphaFoldDB" id="A0AAD9EX48"/>
<evidence type="ECO:0000313" key="2">
    <source>
        <dbReference type="EMBL" id="KAK1880702.1"/>
    </source>
</evidence>
<dbReference type="Proteomes" id="UP001228049">
    <property type="component" value="Unassembled WGS sequence"/>
</dbReference>
<keyword evidence="2" id="KW-0436">Ligase</keyword>
<evidence type="ECO:0000256" key="1">
    <source>
        <dbReference type="SAM" id="MobiDB-lite"/>
    </source>
</evidence>
<reference evidence="2" key="1">
    <citation type="submission" date="2023-04" db="EMBL/GenBank/DDBJ databases">
        <title>Chromosome-level genome of Chaenocephalus aceratus.</title>
        <authorList>
            <person name="Park H."/>
        </authorList>
    </citation>
    <scope>NUCLEOTIDE SEQUENCE</scope>
    <source>
        <strain evidence="2">DE</strain>
        <tissue evidence="2">Muscle</tissue>
    </source>
</reference>